<reference evidence="17" key="1">
    <citation type="journal article" date="2019" name="Int. J. Syst. Evol. Microbiol.">
        <title>The Global Catalogue of Microorganisms (GCM) 10K type strain sequencing project: providing services to taxonomists for standard genome sequencing and annotation.</title>
        <authorList>
            <consortium name="The Broad Institute Genomics Platform"/>
            <consortium name="The Broad Institute Genome Sequencing Center for Infectious Disease"/>
            <person name="Wu L."/>
            <person name="Ma J."/>
        </authorList>
    </citation>
    <scope>NUCLEOTIDE SEQUENCE [LARGE SCALE GENOMIC DNA]</scope>
    <source>
        <strain evidence="17">CGMCC 1.12806</strain>
    </source>
</reference>
<evidence type="ECO:0000256" key="3">
    <source>
        <dbReference type="ARBA" id="ARBA00022481"/>
    </source>
</evidence>
<dbReference type="CDD" id="cd06225">
    <property type="entry name" value="HAMP"/>
    <property type="match status" value="1"/>
</dbReference>
<dbReference type="SUPFAM" id="SSF58104">
    <property type="entry name" value="Methyl-accepting chemotaxis protein (MCP) signaling domain"/>
    <property type="match status" value="1"/>
</dbReference>
<dbReference type="InterPro" id="IPR035440">
    <property type="entry name" value="4HB_MCP_dom_sf"/>
</dbReference>
<evidence type="ECO:0000256" key="13">
    <source>
        <dbReference type="SAM" id="Phobius"/>
    </source>
</evidence>
<protein>
    <submittedName>
        <fullName evidence="16">Methyl-accepting chemotaxis protein</fullName>
    </submittedName>
</protein>
<keyword evidence="7 13" id="KW-1133">Transmembrane helix</keyword>
<dbReference type="InterPro" id="IPR003660">
    <property type="entry name" value="HAMP_dom"/>
</dbReference>
<dbReference type="PANTHER" id="PTHR43531">
    <property type="entry name" value="PROTEIN ICFG"/>
    <property type="match status" value="1"/>
</dbReference>
<dbReference type="Pfam" id="PF02203">
    <property type="entry name" value="TarH"/>
    <property type="match status" value="1"/>
</dbReference>
<evidence type="ECO:0000256" key="8">
    <source>
        <dbReference type="ARBA" id="ARBA00023136"/>
    </source>
</evidence>
<dbReference type="Pfam" id="PF00672">
    <property type="entry name" value="HAMP"/>
    <property type="match status" value="1"/>
</dbReference>
<dbReference type="InterPro" id="IPR003122">
    <property type="entry name" value="Tar_rcpt_lig-bd"/>
</dbReference>
<keyword evidence="3" id="KW-0488">Methylation</keyword>
<keyword evidence="2" id="KW-1003">Cell membrane</keyword>
<dbReference type="Gene3D" id="1.20.120.30">
    <property type="entry name" value="Aspartate receptor, ligand-binding domain"/>
    <property type="match status" value="1"/>
</dbReference>
<feature type="domain" description="HAMP" evidence="15">
    <location>
        <begin position="212"/>
        <end position="264"/>
    </location>
</feature>
<evidence type="ECO:0000256" key="2">
    <source>
        <dbReference type="ARBA" id="ARBA00022475"/>
    </source>
</evidence>
<comment type="similarity">
    <text evidence="10">Belongs to the methyl-accepting chemotaxis (MCP) protein family.</text>
</comment>
<evidence type="ECO:0000313" key="16">
    <source>
        <dbReference type="EMBL" id="GGA34612.1"/>
    </source>
</evidence>
<keyword evidence="4" id="KW-0145">Chemotaxis</keyword>
<dbReference type="InterPro" id="IPR004090">
    <property type="entry name" value="Chemotax_Me-accpt_rcpt"/>
</dbReference>
<organism evidence="16 17">
    <name type="scientific">Hafnia psychrotolerans</name>
    <dbReference type="NCBI Taxonomy" id="1477018"/>
    <lineage>
        <taxon>Bacteria</taxon>
        <taxon>Pseudomonadati</taxon>
        <taxon>Pseudomonadota</taxon>
        <taxon>Gammaproteobacteria</taxon>
        <taxon>Enterobacterales</taxon>
        <taxon>Hafniaceae</taxon>
        <taxon>Hafnia</taxon>
    </lineage>
</organism>
<feature type="domain" description="Methyl-accepting transducer" evidence="14">
    <location>
        <begin position="269"/>
        <end position="498"/>
    </location>
</feature>
<keyword evidence="6 13" id="KW-0812">Transmembrane</keyword>
<dbReference type="Gene3D" id="1.10.287.950">
    <property type="entry name" value="Methyl-accepting chemotaxis protein"/>
    <property type="match status" value="1"/>
</dbReference>
<gene>
    <name evidence="16" type="ORF">GCM10011328_06700</name>
</gene>
<dbReference type="SMART" id="SM00319">
    <property type="entry name" value="TarH"/>
    <property type="match status" value="1"/>
</dbReference>
<name>A0ABQ1G0R6_9GAMM</name>
<keyword evidence="8 13" id="KW-0472">Membrane</keyword>
<evidence type="ECO:0000256" key="11">
    <source>
        <dbReference type="PROSITE-ProRule" id="PRU00284"/>
    </source>
</evidence>
<dbReference type="InterPro" id="IPR004091">
    <property type="entry name" value="Chemotax_Me-accpt_rcpt_Me-site"/>
</dbReference>
<dbReference type="SMART" id="SM00283">
    <property type="entry name" value="MA"/>
    <property type="match status" value="1"/>
</dbReference>
<dbReference type="Pfam" id="PF00015">
    <property type="entry name" value="MCPsignal"/>
    <property type="match status" value="1"/>
</dbReference>
<dbReference type="PROSITE" id="PS00538">
    <property type="entry name" value="CHEMOTAXIS_TRANSDUC_1"/>
    <property type="match status" value="1"/>
</dbReference>
<comment type="subcellular location">
    <subcellularLocation>
        <location evidence="1">Cell inner membrane</location>
        <topology evidence="1">Multi-pass membrane protein</topology>
    </subcellularLocation>
</comment>
<dbReference type="CDD" id="cd19407">
    <property type="entry name" value="Tar_Tsr_sensor"/>
    <property type="match status" value="1"/>
</dbReference>
<evidence type="ECO:0000313" key="17">
    <source>
        <dbReference type="Proteomes" id="UP000627464"/>
    </source>
</evidence>
<evidence type="ECO:0000256" key="12">
    <source>
        <dbReference type="SAM" id="MobiDB-lite"/>
    </source>
</evidence>
<feature type="compositionally biased region" description="Polar residues" evidence="12">
    <location>
        <begin position="531"/>
        <end position="542"/>
    </location>
</feature>
<dbReference type="PROSITE" id="PS50111">
    <property type="entry name" value="CHEMOTAXIS_TRANSDUC_2"/>
    <property type="match status" value="1"/>
</dbReference>
<evidence type="ECO:0000256" key="1">
    <source>
        <dbReference type="ARBA" id="ARBA00004429"/>
    </source>
</evidence>
<dbReference type="InterPro" id="IPR004089">
    <property type="entry name" value="MCPsignal_dom"/>
</dbReference>
<feature type="transmembrane region" description="Helical" evidence="13">
    <location>
        <begin position="189"/>
        <end position="214"/>
    </location>
</feature>
<keyword evidence="5" id="KW-0997">Cell inner membrane</keyword>
<dbReference type="SMART" id="SM00304">
    <property type="entry name" value="HAMP"/>
    <property type="match status" value="1"/>
</dbReference>
<evidence type="ECO:0000256" key="7">
    <source>
        <dbReference type="ARBA" id="ARBA00022989"/>
    </source>
</evidence>
<dbReference type="PROSITE" id="PS50885">
    <property type="entry name" value="HAMP"/>
    <property type="match status" value="1"/>
</dbReference>
<evidence type="ECO:0000259" key="14">
    <source>
        <dbReference type="PROSITE" id="PS50111"/>
    </source>
</evidence>
<keyword evidence="17" id="KW-1185">Reference proteome</keyword>
<dbReference type="PRINTS" id="PR00260">
    <property type="entry name" value="CHEMTRNSDUCR"/>
</dbReference>
<feature type="region of interest" description="Disordered" evidence="12">
    <location>
        <begin position="531"/>
        <end position="558"/>
    </location>
</feature>
<dbReference type="CDD" id="cd11386">
    <property type="entry name" value="MCP_signal"/>
    <property type="match status" value="1"/>
</dbReference>
<evidence type="ECO:0000256" key="9">
    <source>
        <dbReference type="ARBA" id="ARBA00023224"/>
    </source>
</evidence>
<dbReference type="Proteomes" id="UP000627464">
    <property type="component" value="Unassembled WGS sequence"/>
</dbReference>
<dbReference type="InterPro" id="IPR051310">
    <property type="entry name" value="MCP_chemotaxis"/>
</dbReference>
<evidence type="ECO:0000256" key="5">
    <source>
        <dbReference type="ARBA" id="ARBA00022519"/>
    </source>
</evidence>
<dbReference type="PANTHER" id="PTHR43531:SF14">
    <property type="entry name" value="METHYL-ACCEPTING CHEMOTAXIS PROTEIN I-RELATED"/>
    <property type="match status" value="1"/>
</dbReference>
<dbReference type="SUPFAM" id="SSF47170">
    <property type="entry name" value="Aspartate receptor, ligand-binding domain"/>
    <property type="match status" value="1"/>
</dbReference>
<evidence type="ECO:0000259" key="15">
    <source>
        <dbReference type="PROSITE" id="PS50885"/>
    </source>
</evidence>
<evidence type="ECO:0000256" key="6">
    <source>
        <dbReference type="ARBA" id="ARBA00022692"/>
    </source>
</evidence>
<comment type="caution">
    <text evidence="16">The sequence shown here is derived from an EMBL/GenBank/DDBJ whole genome shotgun (WGS) entry which is preliminary data.</text>
</comment>
<evidence type="ECO:0000256" key="10">
    <source>
        <dbReference type="ARBA" id="ARBA00029447"/>
    </source>
</evidence>
<sequence length="558" mass="60427">MFKNIRVSTCLFLLLLVFFVMQLASSGLSLMSAHTDKSNFEQIANTSEQRDALSQSWSSMLQTRNTLNRAATRLALKQPQESVTGLISDAHDSLKNAEQSYKTFLALPRRTERAVELTKVNQASYQQLHDMLQLLNDLLSKGDMQGFLDSPTQKYQDQFQKDVSDYVTYVGGRFNQAKDQTIASYQHSVISAVIVVLLLLVMTFVALVVTRRILFRPLDQMRNHFDRIGAGDISIPITVEGRYEIRMMLASLQQMQVSLANTVRTVRHGAETMFSGLKAISAGNQDLSARTEQQASSLEETAASMEQLTATVKQNAENARQATQLARDASNTAGKGGELTGNVVKTMSDIAGSSKKISVITSVIDGIAFQTNILALNAAVEAARAGEQGRGFAVVAGEVRSLAQRSAQAAKEIKALIDESVSRVTQGSALVESAGNTMDDIVRAVTRVTDIMGEIASASDEQSKGIEQVSLAVTQMDQVTQQNAALVQEAAAATHTLEQQSEHLADTVSVFRLAVDSKYPASSGPNIAQITSRQVSTASSSPVKALPPGQEPGSWENF</sequence>
<accession>A0ABQ1G0R6</accession>
<proteinExistence type="inferred from homology"/>
<evidence type="ECO:0000256" key="4">
    <source>
        <dbReference type="ARBA" id="ARBA00022500"/>
    </source>
</evidence>
<dbReference type="RefSeq" id="WP_188470464.1">
    <property type="nucleotide sequence ID" value="NZ_BMFZ01000002.1"/>
</dbReference>
<keyword evidence="9 11" id="KW-0807">Transducer</keyword>
<dbReference type="EMBL" id="BMFZ01000002">
    <property type="protein sequence ID" value="GGA34612.1"/>
    <property type="molecule type" value="Genomic_DNA"/>
</dbReference>